<evidence type="ECO:0000256" key="1">
    <source>
        <dbReference type="SAM" id="MobiDB-lite"/>
    </source>
</evidence>
<protein>
    <submittedName>
        <fullName evidence="2">Uncharacterized protein</fullName>
    </submittedName>
</protein>
<dbReference type="EMBL" id="BMAO01015227">
    <property type="protein sequence ID" value="GFR00319.1"/>
    <property type="molecule type" value="Genomic_DNA"/>
</dbReference>
<reference evidence="2" key="1">
    <citation type="submission" date="2020-07" db="EMBL/GenBank/DDBJ databases">
        <title>Multicomponent nature underlies the extraordinary mechanical properties of spider dragline silk.</title>
        <authorList>
            <person name="Kono N."/>
            <person name="Nakamura H."/>
            <person name="Mori M."/>
            <person name="Yoshida Y."/>
            <person name="Ohtoshi R."/>
            <person name="Malay A.D."/>
            <person name="Moran D.A.P."/>
            <person name="Tomita M."/>
            <person name="Numata K."/>
            <person name="Arakawa K."/>
        </authorList>
    </citation>
    <scope>NUCLEOTIDE SEQUENCE</scope>
</reference>
<organism evidence="2 3">
    <name type="scientific">Trichonephila clavata</name>
    <name type="common">Joro spider</name>
    <name type="synonym">Nephila clavata</name>
    <dbReference type="NCBI Taxonomy" id="2740835"/>
    <lineage>
        <taxon>Eukaryota</taxon>
        <taxon>Metazoa</taxon>
        <taxon>Ecdysozoa</taxon>
        <taxon>Arthropoda</taxon>
        <taxon>Chelicerata</taxon>
        <taxon>Arachnida</taxon>
        <taxon>Araneae</taxon>
        <taxon>Araneomorphae</taxon>
        <taxon>Entelegynae</taxon>
        <taxon>Araneoidea</taxon>
        <taxon>Nephilidae</taxon>
        <taxon>Trichonephila</taxon>
    </lineage>
</organism>
<feature type="region of interest" description="Disordered" evidence="1">
    <location>
        <begin position="1"/>
        <end position="23"/>
    </location>
</feature>
<gene>
    <name evidence="2" type="ORF">TNCT_486171</name>
</gene>
<evidence type="ECO:0000313" key="2">
    <source>
        <dbReference type="EMBL" id="GFR00319.1"/>
    </source>
</evidence>
<proteinExistence type="predicted"/>
<comment type="caution">
    <text evidence="2">The sequence shown here is derived from an EMBL/GenBank/DDBJ whole genome shotgun (WGS) entry which is preliminary data.</text>
</comment>
<sequence length="82" mass="9190">MLPVEVSTANSSSTKEKKNEQVSGMLFCNQVFTVELGKNGVEALEMPREDNSDMMMQQDKPRKFGSPSTTTNTRNARQHNKP</sequence>
<feature type="compositionally biased region" description="Polar residues" evidence="1">
    <location>
        <begin position="66"/>
        <end position="75"/>
    </location>
</feature>
<accession>A0A8X6HC72</accession>
<name>A0A8X6HC72_TRICU</name>
<dbReference type="AlphaFoldDB" id="A0A8X6HC72"/>
<evidence type="ECO:0000313" key="3">
    <source>
        <dbReference type="Proteomes" id="UP000887116"/>
    </source>
</evidence>
<dbReference type="Proteomes" id="UP000887116">
    <property type="component" value="Unassembled WGS sequence"/>
</dbReference>
<keyword evidence="3" id="KW-1185">Reference proteome</keyword>
<feature type="region of interest" description="Disordered" evidence="1">
    <location>
        <begin position="43"/>
        <end position="82"/>
    </location>
</feature>